<feature type="transmembrane region" description="Helical" evidence="1">
    <location>
        <begin position="146"/>
        <end position="166"/>
    </location>
</feature>
<keyword evidence="1" id="KW-1133">Transmembrane helix</keyword>
<dbReference type="RefSeq" id="WP_125091038.1">
    <property type="nucleotide sequence ID" value="NZ_RSAA01000014.1"/>
</dbReference>
<feature type="transmembrane region" description="Helical" evidence="1">
    <location>
        <begin position="32"/>
        <end position="55"/>
    </location>
</feature>
<keyword evidence="3" id="KW-1185">Reference proteome</keyword>
<feature type="transmembrane region" description="Helical" evidence="1">
    <location>
        <begin position="106"/>
        <end position="126"/>
    </location>
</feature>
<reference evidence="2 3" key="1">
    <citation type="submission" date="2018-11" db="EMBL/GenBank/DDBJ databases">
        <title>Saccharopolyspora rhizosphaerae sp. nov., an actinomycete isolated from rhizosphere soil in Thailand.</title>
        <authorList>
            <person name="Intra B."/>
            <person name="Euanorasetr J."/>
            <person name="Take A."/>
            <person name="Inahashi Y."/>
            <person name="Mori M."/>
            <person name="Panbangred W."/>
            <person name="Matsumoto A."/>
        </authorList>
    </citation>
    <scope>NUCLEOTIDE SEQUENCE [LARGE SCALE GENOMIC DNA]</scope>
    <source>
        <strain evidence="2 3">H219</strain>
    </source>
</reference>
<keyword evidence="1" id="KW-0812">Transmembrane</keyword>
<comment type="caution">
    <text evidence="2">The sequence shown here is derived from an EMBL/GenBank/DDBJ whole genome shotgun (WGS) entry which is preliminary data.</text>
</comment>
<evidence type="ECO:0008006" key="4">
    <source>
        <dbReference type="Google" id="ProtNLM"/>
    </source>
</evidence>
<evidence type="ECO:0000256" key="1">
    <source>
        <dbReference type="SAM" id="Phobius"/>
    </source>
</evidence>
<organism evidence="2 3">
    <name type="scientific">Saccharopolyspora rhizosphaerae</name>
    <dbReference type="NCBI Taxonomy" id="2492662"/>
    <lineage>
        <taxon>Bacteria</taxon>
        <taxon>Bacillati</taxon>
        <taxon>Actinomycetota</taxon>
        <taxon>Actinomycetes</taxon>
        <taxon>Pseudonocardiales</taxon>
        <taxon>Pseudonocardiaceae</taxon>
        <taxon>Saccharopolyspora</taxon>
    </lineage>
</organism>
<proteinExistence type="predicted"/>
<dbReference type="EMBL" id="RSAA01000014">
    <property type="protein sequence ID" value="RRO16248.1"/>
    <property type="molecule type" value="Genomic_DNA"/>
</dbReference>
<dbReference type="AlphaFoldDB" id="A0A426JSX1"/>
<sequence length="174" mass="18366">MTDERPRLGEPVHRFADLPPDQVRGTRNACTALGSLAIALSVLSCAVILLCGYFAPHPTVPIPVLAVVLGSAAAVMALVCSLALFTGKRCVRAGRFHADEAARWRHAGFVCWLLALLTSAVSALSFHSAVRIDAIVYGHLAYTGPITAHLVLLISPLLVATAATVATHQVLKEP</sequence>
<evidence type="ECO:0000313" key="2">
    <source>
        <dbReference type="EMBL" id="RRO16248.1"/>
    </source>
</evidence>
<dbReference type="OrthoDB" id="9852974at2"/>
<dbReference type="Proteomes" id="UP000274515">
    <property type="component" value="Unassembled WGS sequence"/>
</dbReference>
<keyword evidence="1" id="KW-0472">Membrane</keyword>
<evidence type="ECO:0000313" key="3">
    <source>
        <dbReference type="Proteomes" id="UP000274515"/>
    </source>
</evidence>
<name>A0A426JSX1_9PSEU</name>
<feature type="transmembrane region" description="Helical" evidence="1">
    <location>
        <begin position="61"/>
        <end position="85"/>
    </location>
</feature>
<accession>A0A426JSX1</accession>
<protein>
    <recommendedName>
        <fullName evidence="4">DUF2975 domain-containing protein</fullName>
    </recommendedName>
</protein>
<gene>
    <name evidence="2" type="ORF">EIL87_14475</name>
</gene>